<dbReference type="AlphaFoldDB" id="A0A4R1RI09"/>
<evidence type="ECO:0000313" key="2">
    <source>
        <dbReference type="Proteomes" id="UP000295455"/>
    </source>
</evidence>
<dbReference type="OrthoDB" id="979732at2"/>
<dbReference type="Gene3D" id="1.10.3680.10">
    <property type="entry name" value="TerB-like"/>
    <property type="match status" value="1"/>
</dbReference>
<keyword evidence="2" id="KW-1185">Reference proteome</keyword>
<dbReference type="SUPFAM" id="SSF158682">
    <property type="entry name" value="TerB-like"/>
    <property type="match status" value="1"/>
</dbReference>
<dbReference type="EMBL" id="SLUP01000005">
    <property type="protein sequence ID" value="TCL65589.1"/>
    <property type="molecule type" value="Genomic_DNA"/>
</dbReference>
<sequence length="128" mass="14523">MILEFYQNIGKLFYAIAAADKKVHPTELSKLKGLVKEKWLDVDLTENDESKDAAKHIEIVFDRLKNKALDAETCFEDFLTFKKNHPSLFTADVKMLIMKTANGIATSFSGLNKSELIMLAKLDIELKN</sequence>
<reference evidence="1 2" key="1">
    <citation type="submission" date="2019-03" db="EMBL/GenBank/DDBJ databases">
        <title>Genomic Encyclopedia of Type Strains, Phase IV (KMG-IV): sequencing the most valuable type-strain genomes for metagenomic binning, comparative biology and taxonomic classification.</title>
        <authorList>
            <person name="Goeker M."/>
        </authorList>
    </citation>
    <scope>NUCLEOTIDE SEQUENCE [LARGE SCALE GENOMIC DNA]</scope>
    <source>
        <strain evidence="1 2">DSM 18792</strain>
    </source>
</reference>
<name>A0A4R1RI09_9FLAO</name>
<organism evidence="1 2">
    <name type="scientific">Mariniflexile fucanivorans</name>
    <dbReference type="NCBI Taxonomy" id="264023"/>
    <lineage>
        <taxon>Bacteria</taxon>
        <taxon>Pseudomonadati</taxon>
        <taxon>Bacteroidota</taxon>
        <taxon>Flavobacteriia</taxon>
        <taxon>Flavobacteriales</taxon>
        <taxon>Flavobacteriaceae</taxon>
        <taxon>Mariniflexile</taxon>
    </lineage>
</organism>
<dbReference type="InterPro" id="IPR029024">
    <property type="entry name" value="TerB-like"/>
</dbReference>
<gene>
    <name evidence="1" type="ORF">EV196_105252</name>
</gene>
<evidence type="ECO:0000313" key="1">
    <source>
        <dbReference type="EMBL" id="TCL65589.1"/>
    </source>
</evidence>
<accession>A0A4R1RI09</accession>
<dbReference type="Proteomes" id="UP000295455">
    <property type="component" value="Unassembled WGS sequence"/>
</dbReference>
<evidence type="ECO:0008006" key="3">
    <source>
        <dbReference type="Google" id="ProtNLM"/>
    </source>
</evidence>
<comment type="caution">
    <text evidence="1">The sequence shown here is derived from an EMBL/GenBank/DDBJ whole genome shotgun (WGS) entry which is preliminary data.</text>
</comment>
<proteinExistence type="predicted"/>
<dbReference type="RefSeq" id="WP_132217998.1">
    <property type="nucleotide sequence ID" value="NZ_OX156936.1"/>
</dbReference>
<protein>
    <recommendedName>
        <fullName evidence="3">Tellurite resistance protein TerB</fullName>
    </recommendedName>
</protein>